<evidence type="ECO:0000313" key="12">
    <source>
        <dbReference type="Proteomes" id="UP001153387"/>
    </source>
</evidence>
<organism evidence="11 12">
    <name type="scientific">Cohnella ginsengisoli</name>
    <dbReference type="NCBI Taxonomy" id="425004"/>
    <lineage>
        <taxon>Bacteria</taxon>
        <taxon>Bacillati</taxon>
        <taxon>Bacillota</taxon>
        <taxon>Bacilli</taxon>
        <taxon>Bacillales</taxon>
        <taxon>Paenibacillaceae</taxon>
        <taxon>Cohnella</taxon>
    </lineage>
</organism>
<comment type="subcellular location">
    <subcellularLocation>
        <location evidence="1">Cytoplasm</location>
    </subcellularLocation>
</comment>
<dbReference type="Pfam" id="PF00072">
    <property type="entry name" value="Response_reg"/>
    <property type="match status" value="1"/>
</dbReference>
<dbReference type="SUPFAM" id="SSF46689">
    <property type="entry name" value="Homeodomain-like"/>
    <property type="match status" value="2"/>
</dbReference>
<keyword evidence="6" id="KW-0238">DNA-binding</keyword>
<evidence type="ECO:0000256" key="2">
    <source>
        <dbReference type="ARBA" id="ARBA00022490"/>
    </source>
</evidence>
<sequence length="518" mass="56977">MYKVILVDDEPSIREGLAELLDWEALGYRIAGSAASGKEALLLNARIRPDLLIVDIRMPGMDGMELIRELKKEDADVRVLVLSGYADFNYARQAIALGVDNYLLKPVDEDELADNLGTIKRALDEREAKREAEKRTEEERLSERLTAMLTTAPERAETWASEMASWRGEGAGFRVVLIEIAADGGETALARRQIGERLKAAYEKTGVGIVFDAGAPIGLLLADSVLRDSARRRLTASLRDWGELAGCRVFAAAGEGAPDAAGIPLSFATAKLRAQHRFFYDGADFIDDETARRLPSAEAGPFEPDLLLRQAERLYLAVCTGSEARVAPIVEEIGDLLLGAGEGEDSLKARFVQLLTRLLEKLSARQPGAGSAPTLLEPKLLAIHRACGYQTMLAQISGLLVEAIRLTDDGGGERQIRKMTQLIDAHYKDNLKLEKLAEAFNYNSAYLGKLFKSVTGDSFNTYLDKVRIAKAKQLLRTGLKVYEAAEQVGYPNPDYFHGKFRKYEGLSPGAYRSQFESS</sequence>
<evidence type="ECO:0000256" key="5">
    <source>
        <dbReference type="ARBA" id="ARBA00023015"/>
    </source>
</evidence>
<dbReference type="PROSITE" id="PS01124">
    <property type="entry name" value="HTH_ARAC_FAMILY_2"/>
    <property type="match status" value="1"/>
</dbReference>
<keyword evidence="2" id="KW-0963">Cytoplasm</keyword>
<evidence type="ECO:0000313" key="11">
    <source>
        <dbReference type="EMBL" id="MDG0790426.1"/>
    </source>
</evidence>
<dbReference type="Proteomes" id="UP001153387">
    <property type="component" value="Unassembled WGS sequence"/>
</dbReference>
<proteinExistence type="predicted"/>
<dbReference type="InterPro" id="IPR018062">
    <property type="entry name" value="HTH_AraC-typ_CS"/>
</dbReference>
<dbReference type="InterPro" id="IPR001789">
    <property type="entry name" value="Sig_transdc_resp-reg_receiver"/>
</dbReference>
<dbReference type="AlphaFoldDB" id="A0A9X4KEQ9"/>
<feature type="domain" description="HTH araC/xylS-type" evidence="9">
    <location>
        <begin position="417"/>
        <end position="514"/>
    </location>
</feature>
<accession>A0A9X4KEQ9</accession>
<dbReference type="InterPro" id="IPR011006">
    <property type="entry name" value="CheY-like_superfamily"/>
</dbReference>
<evidence type="ECO:0000256" key="8">
    <source>
        <dbReference type="PROSITE-ProRule" id="PRU00169"/>
    </source>
</evidence>
<dbReference type="InterPro" id="IPR018060">
    <property type="entry name" value="HTH_AraC"/>
</dbReference>
<dbReference type="GO" id="GO:0043565">
    <property type="term" value="F:sequence-specific DNA binding"/>
    <property type="evidence" value="ECO:0007669"/>
    <property type="project" value="InterPro"/>
</dbReference>
<comment type="caution">
    <text evidence="11">The sequence shown here is derived from an EMBL/GenBank/DDBJ whole genome shotgun (WGS) entry which is preliminary data.</text>
</comment>
<keyword evidence="12" id="KW-1185">Reference proteome</keyword>
<keyword evidence="4" id="KW-0902">Two-component regulatory system</keyword>
<dbReference type="PANTHER" id="PTHR42713">
    <property type="entry name" value="HISTIDINE KINASE-RELATED"/>
    <property type="match status" value="1"/>
</dbReference>
<dbReference type="CDD" id="cd17536">
    <property type="entry name" value="REC_YesN-like"/>
    <property type="match status" value="1"/>
</dbReference>
<keyword evidence="5" id="KW-0805">Transcription regulation</keyword>
<evidence type="ECO:0000256" key="6">
    <source>
        <dbReference type="ARBA" id="ARBA00023125"/>
    </source>
</evidence>
<dbReference type="GO" id="GO:0000160">
    <property type="term" value="P:phosphorelay signal transduction system"/>
    <property type="evidence" value="ECO:0007669"/>
    <property type="project" value="UniProtKB-KW"/>
</dbReference>
<dbReference type="InterPro" id="IPR051552">
    <property type="entry name" value="HptR"/>
</dbReference>
<evidence type="ECO:0000256" key="4">
    <source>
        <dbReference type="ARBA" id="ARBA00023012"/>
    </source>
</evidence>
<dbReference type="SUPFAM" id="SSF52172">
    <property type="entry name" value="CheY-like"/>
    <property type="match status" value="1"/>
</dbReference>
<feature type="domain" description="Response regulatory" evidence="10">
    <location>
        <begin position="3"/>
        <end position="120"/>
    </location>
</feature>
<feature type="modified residue" description="4-aspartylphosphate" evidence="8">
    <location>
        <position position="55"/>
    </location>
</feature>
<dbReference type="PROSITE" id="PS50110">
    <property type="entry name" value="RESPONSE_REGULATORY"/>
    <property type="match status" value="1"/>
</dbReference>
<keyword evidence="7" id="KW-0804">Transcription</keyword>
<dbReference type="GO" id="GO:0003700">
    <property type="term" value="F:DNA-binding transcription factor activity"/>
    <property type="evidence" value="ECO:0007669"/>
    <property type="project" value="InterPro"/>
</dbReference>
<dbReference type="Gene3D" id="3.40.50.2300">
    <property type="match status" value="1"/>
</dbReference>
<dbReference type="RefSeq" id="WP_277564259.1">
    <property type="nucleotide sequence ID" value="NZ_JAPDHZ010000002.1"/>
</dbReference>
<evidence type="ECO:0000256" key="3">
    <source>
        <dbReference type="ARBA" id="ARBA00022553"/>
    </source>
</evidence>
<evidence type="ECO:0000256" key="1">
    <source>
        <dbReference type="ARBA" id="ARBA00004496"/>
    </source>
</evidence>
<dbReference type="GO" id="GO:0005737">
    <property type="term" value="C:cytoplasm"/>
    <property type="evidence" value="ECO:0007669"/>
    <property type="project" value="UniProtKB-SubCell"/>
</dbReference>
<protein>
    <submittedName>
        <fullName evidence="11">Response regulator transcription factor</fullName>
    </submittedName>
</protein>
<dbReference type="InterPro" id="IPR009057">
    <property type="entry name" value="Homeodomain-like_sf"/>
</dbReference>
<keyword evidence="3 8" id="KW-0597">Phosphoprotein</keyword>
<dbReference type="PANTHER" id="PTHR42713:SF3">
    <property type="entry name" value="TRANSCRIPTIONAL REGULATORY PROTEIN HPTR"/>
    <property type="match status" value="1"/>
</dbReference>
<dbReference type="EMBL" id="JAPDHZ010000002">
    <property type="protein sequence ID" value="MDG0790426.1"/>
    <property type="molecule type" value="Genomic_DNA"/>
</dbReference>
<gene>
    <name evidence="11" type="ORF">OMP38_05880</name>
</gene>
<dbReference type="SMART" id="SM00448">
    <property type="entry name" value="REC"/>
    <property type="match status" value="1"/>
</dbReference>
<dbReference type="Pfam" id="PF12833">
    <property type="entry name" value="HTH_18"/>
    <property type="match status" value="1"/>
</dbReference>
<dbReference type="PROSITE" id="PS00041">
    <property type="entry name" value="HTH_ARAC_FAMILY_1"/>
    <property type="match status" value="1"/>
</dbReference>
<name>A0A9X4KEQ9_9BACL</name>
<evidence type="ECO:0000259" key="9">
    <source>
        <dbReference type="PROSITE" id="PS01124"/>
    </source>
</evidence>
<evidence type="ECO:0000259" key="10">
    <source>
        <dbReference type="PROSITE" id="PS50110"/>
    </source>
</evidence>
<reference evidence="11 12" key="1">
    <citation type="submission" date="2022-10" db="EMBL/GenBank/DDBJ databases">
        <title>Comparative genomic analysis of Cohnella hashimotonis sp. nov., isolated from the International Space Station.</title>
        <authorList>
            <person name="Simpson A."/>
            <person name="Venkateswaran K."/>
        </authorList>
    </citation>
    <scope>NUCLEOTIDE SEQUENCE [LARGE SCALE GENOMIC DNA]</scope>
    <source>
        <strain evidence="11 12">DSM 18997</strain>
    </source>
</reference>
<dbReference type="SMART" id="SM00342">
    <property type="entry name" value="HTH_ARAC"/>
    <property type="match status" value="1"/>
</dbReference>
<evidence type="ECO:0000256" key="7">
    <source>
        <dbReference type="ARBA" id="ARBA00023163"/>
    </source>
</evidence>
<dbReference type="Gene3D" id="1.10.10.60">
    <property type="entry name" value="Homeodomain-like"/>
    <property type="match status" value="2"/>
</dbReference>